<evidence type="ECO:0000256" key="5">
    <source>
        <dbReference type="ARBA" id="ARBA00022840"/>
    </source>
</evidence>
<evidence type="ECO:0000313" key="11">
    <source>
        <dbReference type="EMBL" id="AII10432.1"/>
    </source>
</evidence>
<evidence type="ECO:0000256" key="8">
    <source>
        <dbReference type="PIRSR" id="PIRSR000706-1"/>
    </source>
</evidence>
<accession>A0A076EYV8</accession>
<keyword evidence="6 7" id="KW-0046">Antibiotic resistance</keyword>
<evidence type="ECO:0000313" key="12">
    <source>
        <dbReference type="Proteomes" id="UP000028488"/>
    </source>
</evidence>
<dbReference type="InterPro" id="IPR011009">
    <property type="entry name" value="Kinase-like_dom_sf"/>
</dbReference>
<dbReference type="Gene3D" id="3.90.1200.10">
    <property type="match status" value="1"/>
</dbReference>
<dbReference type="GO" id="GO:0016773">
    <property type="term" value="F:phosphotransferase activity, alcohol group as acceptor"/>
    <property type="evidence" value="ECO:0007669"/>
    <property type="project" value="InterPro"/>
</dbReference>
<keyword evidence="2 7" id="KW-0808">Transferase</keyword>
<dbReference type="AlphaFoldDB" id="A0A076EYV8"/>
<evidence type="ECO:0000259" key="10">
    <source>
        <dbReference type="Pfam" id="PF01636"/>
    </source>
</evidence>
<dbReference type="EMBL" id="CP008948">
    <property type="protein sequence ID" value="AII10432.1"/>
    <property type="molecule type" value="Genomic_DNA"/>
</dbReference>
<feature type="domain" description="Aminoglycoside phosphotransferase" evidence="10">
    <location>
        <begin position="30"/>
        <end position="251"/>
    </location>
</feature>
<feature type="active site" description="Proton acceptor" evidence="8">
    <location>
        <position position="189"/>
    </location>
</feature>
<dbReference type="Pfam" id="PF01636">
    <property type="entry name" value="APH"/>
    <property type="match status" value="1"/>
</dbReference>
<keyword evidence="11" id="KW-0614">Plasmid</keyword>
<dbReference type="InterPro" id="IPR002575">
    <property type="entry name" value="Aminoglycoside_PTrfase"/>
</dbReference>
<dbReference type="NCBIfam" id="NF033068">
    <property type="entry name" value="APH_3p"/>
    <property type="match status" value="1"/>
</dbReference>
<dbReference type="PANTHER" id="PTHR21310:SF41">
    <property type="entry name" value="3'-PHOSPHOTRANSFERASE, PUTATIVE-RELATED"/>
    <property type="match status" value="1"/>
</dbReference>
<reference evidence="11 12" key="1">
    <citation type="submission" date="2014-07" db="EMBL/GenBank/DDBJ databases">
        <title>Genome Sequence of Rhodococcus opacus Strain R7, a Biodegrader of Mono- and Polycyclic Aromatic Hydrocarbons.</title>
        <authorList>
            <person name="Di Gennaro P."/>
            <person name="Zampolli J."/>
            <person name="Presti I."/>
            <person name="Cappelletti M."/>
            <person name="D'Ursi P."/>
            <person name="Orro A."/>
            <person name="Mezzelani A."/>
            <person name="Milanesi L."/>
        </authorList>
    </citation>
    <scope>NUCLEOTIDE SEQUENCE [LARGE SCALE GENOMIC DNA]</scope>
    <source>
        <strain evidence="11 12">R7</strain>
        <plasmid evidence="11">pPDG1</plasmid>
    </source>
</reference>
<proteinExistence type="inferred from homology"/>
<dbReference type="RefSeq" id="WP_235214800.1">
    <property type="nucleotide sequence ID" value="NZ_CP008948.1"/>
</dbReference>
<protein>
    <recommendedName>
        <fullName evidence="10">Aminoglycoside phosphotransferase domain-containing protein</fullName>
    </recommendedName>
</protein>
<evidence type="ECO:0000256" key="9">
    <source>
        <dbReference type="PIRSR" id="PIRSR000706-2"/>
    </source>
</evidence>
<dbReference type="GO" id="GO:0005524">
    <property type="term" value="F:ATP binding"/>
    <property type="evidence" value="ECO:0007669"/>
    <property type="project" value="UniProtKB-KW"/>
</dbReference>
<dbReference type="GO" id="GO:0046872">
    <property type="term" value="F:metal ion binding"/>
    <property type="evidence" value="ECO:0007669"/>
    <property type="project" value="UniProtKB-KW"/>
</dbReference>
<dbReference type="Proteomes" id="UP000028488">
    <property type="component" value="Plasmid pPDG1"/>
</dbReference>
<keyword evidence="9" id="KW-0460">Magnesium</keyword>
<gene>
    <name evidence="11" type="ORF">EP51_39775</name>
</gene>
<evidence type="ECO:0000256" key="3">
    <source>
        <dbReference type="ARBA" id="ARBA00022741"/>
    </source>
</evidence>
<comment type="similarity">
    <text evidence="1 7">Belongs to the aminoglycoside phosphotransferase family.</text>
</comment>
<dbReference type="PANTHER" id="PTHR21310">
    <property type="entry name" value="AMINOGLYCOSIDE PHOSPHOTRANSFERASE-RELATED-RELATED"/>
    <property type="match status" value="1"/>
</dbReference>
<evidence type="ECO:0000256" key="7">
    <source>
        <dbReference type="PIRNR" id="PIRNR000706"/>
    </source>
</evidence>
<dbReference type="CDD" id="cd05150">
    <property type="entry name" value="APH"/>
    <property type="match status" value="1"/>
</dbReference>
<keyword evidence="9" id="KW-0479">Metal-binding</keyword>
<dbReference type="InterPro" id="IPR024165">
    <property type="entry name" value="Kan/Strep_kinase"/>
</dbReference>
<feature type="binding site" evidence="9">
    <location>
        <position position="194"/>
    </location>
    <ligand>
        <name>Mg(2+)</name>
        <dbReference type="ChEBI" id="CHEBI:18420"/>
    </ligand>
</feature>
<dbReference type="InterPro" id="IPR051678">
    <property type="entry name" value="AGP_Transferase"/>
</dbReference>
<keyword evidence="4 7" id="KW-0418">Kinase</keyword>
<evidence type="ECO:0000256" key="1">
    <source>
        <dbReference type="ARBA" id="ARBA00006219"/>
    </source>
</evidence>
<sequence>MTTYPPGRGNPEPPARWRAVLASYDWMELTNGCSGAQVFRLDHDTEQALIAKSEPAGPFAELPGEIDRLRWLGEQQIPCPRIVETSLDGDRWWLLMTALPGHDMATPPLLHPEHAVTIAATSLRALHRLDPDTCPFDARLDLRISLARKRMEAGQIDEEDLGDADAHKLFAALSSTRPHTEDLVVTHGDATLSNMIAHQGEFTGFIDCSRAGIADRHQDLAITARDIAVVFGEQWVTSFLRAYGAEADREALPYFRLLDQFF</sequence>
<dbReference type="SUPFAM" id="SSF56112">
    <property type="entry name" value="Protein kinase-like (PK-like)"/>
    <property type="match status" value="1"/>
</dbReference>
<evidence type="ECO:0000256" key="6">
    <source>
        <dbReference type="ARBA" id="ARBA00023251"/>
    </source>
</evidence>
<evidence type="ECO:0000256" key="2">
    <source>
        <dbReference type="ARBA" id="ARBA00022679"/>
    </source>
</evidence>
<dbReference type="PIRSF" id="PIRSF000706">
    <property type="entry name" value="Kanamycin_kin"/>
    <property type="match status" value="1"/>
</dbReference>
<name>A0A076EYV8_RHOOP</name>
<feature type="binding site" evidence="9">
    <location>
        <position position="207"/>
    </location>
    <ligand>
        <name>Mg(2+)</name>
        <dbReference type="ChEBI" id="CHEBI:18420"/>
    </ligand>
</feature>
<dbReference type="Gene3D" id="3.30.200.20">
    <property type="entry name" value="Phosphorylase Kinase, domain 1"/>
    <property type="match status" value="1"/>
</dbReference>
<keyword evidence="3 7" id="KW-0547">Nucleotide-binding</keyword>
<geneLocation type="plasmid" evidence="11 12">
    <name>pPDG1</name>
</geneLocation>
<evidence type="ECO:0000256" key="4">
    <source>
        <dbReference type="ARBA" id="ARBA00022777"/>
    </source>
</evidence>
<keyword evidence="5 7" id="KW-0067">ATP-binding</keyword>
<organism evidence="11 12">
    <name type="scientific">Rhodococcus opacus</name>
    <name type="common">Nocardia opaca</name>
    <dbReference type="NCBI Taxonomy" id="37919"/>
    <lineage>
        <taxon>Bacteria</taxon>
        <taxon>Bacillati</taxon>
        <taxon>Actinomycetota</taxon>
        <taxon>Actinomycetes</taxon>
        <taxon>Mycobacteriales</taxon>
        <taxon>Nocardiaceae</taxon>
        <taxon>Rhodococcus</taxon>
    </lineage>
</organism>
<dbReference type="GO" id="GO:0046677">
    <property type="term" value="P:response to antibiotic"/>
    <property type="evidence" value="ECO:0007669"/>
    <property type="project" value="UniProtKB-KW"/>
</dbReference>
<dbReference type="GO" id="GO:0016301">
    <property type="term" value="F:kinase activity"/>
    <property type="evidence" value="ECO:0007669"/>
    <property type="project" value="UniProtKB-KW"/>
</dbReference>